<reference evidence="1" key="1">
    <citation type="submission" date="2018-05" db="EMBL/GenBank/DDBJ databases">
        <authorList>
            <person name="Lanie J.A."/>
            <person name="Ng W.-L."/>
            <person name="Kazmierczak K.M."/>
            <person name="Andrzejewski T.M."/>
            <person name="Davidsen T.M."/>
            <person name="Wayne K.J."/>
            <person name="Tettelin H."/>
            <person name="Glass J.I."/>
            <person name="Rusch D."/>
            <person name="Podicherti R."/>
            <person name="Tsui H.-C.T."/>
            <person name="Winkler M.E."/>
        </authorList>
    </citation>
    <scope>NUCLEOTIDE SEQUENCE</scope>
</reference>
<proteinExistence type="predicted"/>
<gene>
    <name evidence="1" type="ORF">METZ01_LOCUS363876</name>
</gene>
<organism evidence="1">
    <name type="scientific">marine metagenome</name>
    <dbReference type="NCBI Taxonomy" id="408172"/>
    <lineage>
        <taxon>unclassified sequences</taxon>
        <taxon>metagenomes</taxon>
        <taxon>ecological metagenomes</taxon>
    </lineage>
</organism>
<protein>
    <submittedName>
        <fullName evidence="1">Uncharacterized protein</fullName>
    </submittedName>
</protein>
<dbReference type="EMBL" id="UINC01130145">
    <property type="protein sequence ID" value="SVD11022.1"/>
    <property type="molecule type" value="Genomic_DNA"/>
</dbReference>
<dbReference type="AlphaFoldDB" id="A0A382SN81"/>
<evidence type="ECO:0000313" key="1">
    <source>
        <dbReference type="EMBL" id="SVD11022.1"/>
    </source>
</evidence>
<accession>A0A382SN81</accession>
<sequence length="68" mass="8061">MPSQIHAFNTIDTAVWYDTRRTDGRVIDTHFNDGRIERELRPSGKKVKLGKKRSRSRLIDMFTRRNSK</sequence>
<name>A0A382SN81_9ZZZZ</name>